<keyword evidence="3" id="KW-0539">Nucleus</keyword>
<evidence type="ECO:0000313" key="6">
    <source>
        <dbReference type="Proteomes" id="UP000245946"/>
    </source>
</evidence>
<evidence type="ECO:0000256" key="3">
    <source>
        <dbReference type="ARBA" id="ARBA00023242"/>
    </source>
</evidence>
<dbReference type="AlphaFoldDB" id="A0A316ZK45"/>
<dbReference type="EMBL" id="KZ819284">
    <property type="protein sequence ID" value="PWO00684.1"/>
    <property type="molecule type" value="Genomic_DNA"/>
</dbReference>
<dbReference type="GO" id="GO:0005681">
    <property type="term" value="C:spliceosomal complex"/>
    <property type="evidence" value="ECO:0007669"/>
    <property type="project" value="TreeGrafter"/>
</dbReference>
<feature type="region of interest" description="Disordered" evidence="4">
    <location>
        <begin position="166"/>
        <end position="189"/>
    </location>
</feature>
<dbReference type="OrthoDB" id="5627at2759"/>
<evidence type="ECO:0000313" key="5">
    <source>
        <dbReference type="EMBL" id="PWO00684.1"/>
    </source>
</evidence>
<feature type="compositionally biased region" description="Low complexity" evidence="4">
    <location>
        <begin position="1"/>
        <end position="13"/>
    </location>
</feature>
<organism evidence="5 6">
    <name type="scientific">Tilletiopsis washingtonensis</name>
    <dbReference type="NCBI Taxonomy" id="58919"/>
    <lineage>
        <taxon>Eukaryota</taxon>
        <taxon>Fungi</taxon>
        <taxon>Dikarya</taxon>
        <taxon>Basidiomycota</taxon>
        <taxon>Ustilaginomycotina</taxon>
        <taxon>Exobasidiomycetes</taxon>
        <taxon>Entylomatales</taxon>
        <taxon>Entylomatales incertae sedis</taxon>
        <taxon>Tilletiopsis</taxon>
    </lineage>
</organism>
<proteinExistence type="inferred from homology"/>
<evidence type="ECO:0008006" key="7">
    <source>
        <dbReference type="Google" id="ProtNLM"/>
    </source>
</evidence>
<dbReference type="GeneID" id="37272449"/>
<feature type="region of interest" description="Disordered" evidence="4">
    <location>
        <begin position="332"/>
        <end position="379"/>
    </location>
</feature>
<dbReference type="GO" id="GO:0000398">
    <property type="term" value="P:mRNA splicing, via spliceosome"/>
    <property type="evidence" value="ECO:0007669"/>
    <property type="project" value="TreeGrafter"/>
</dbReference>
<evidence type="ECO:0000256" key="1">
    <source>
        <dbReference type="ARBA" id="ARBA00004123"/>
    </source>
</evidence>
<feature type="region of interest" description="Disordered" evidence="4">
    <location>
        <begin position="1"/>
        <end position="59"/>
    </location>
</feature>
<dbReference type="PANTHER" id="PTHR13486:SF2">
    <property type="entry name" value="SPLICING FACTOR C9ORF78"/>
    <property type="match status" value="1"/>
</dbReference>
<sequence length="379" mass="40744">MSSPPADAAAAAPVLFKKKRRAPVASGSRVQPARRGSEEAEEKPQAEEGAAQRGEEEELSVADLLALRSLTRRPGGLSLDKLNAGAKEARRKKDKKAAAPGDTEEEKWRLQMERGGLVSKATAESDDEDTTAARKLVRSNNFQGETGTVDVDAHMMAYIESELASRRAAAAPAGGAGSSSSGATSAEAVARAIGGRDAEDELFRIAERYRVLQDEAKGKKEKESEQGLSSALLNSVMEVDLGMDSRLKNISETEQAKRALAEAHSRRGAVQRNEEDEMLASTRFFRGHQSAQSDAEALKAARAADEHADRMGGVADFPEGHLNAQVDTVELHQAAGHPKPALRHEPPVAPPSRGGGKRETASDEAVMERFKKRQRNQLK</sequence>
<dbReference type="RefSeq" id="XP_025600962.1">
    <property type="nucleotide sequence ID" value="XM_025744905.1"/>
</dbReference>
<accession>A0A316ZK45</accession>
<name>A0A316ZK45_9BASI</name>
<comment type="subcellular location">
    <subcellularLocation>
        <location evidence="1">Nucleus</location>
    </subcellularLocation>
</comment>
<reference evidence="5 6" key="1">
    <citation type="journal article" date="2018" name="Mol. Biol. Evol.">
        <title>Broad Genomic Sampling Reveals a Smut Pathogenic Ancestry of the Fungal Clade Ustilaginomycotina.</title>
        <authorList>
            <person name="Kijpornyongpan T."/>
            <person name="Mondo S.J."/>
            <person name="Barry K."/>
            <person name="Sandor L."/>
            <person name="Lee J."/>
            <person name="Lipzen A."/>
            <person name="Pangilinan J."/>
            <person name="LaButti K."/>
            <person name="Hainaut M."/>
            <person name="Henrissat B."/>
            <person name="Grigoriev I.V."/>
            <person name="Spatafora J.W."/>
            <person name="Aime M.C."/>
        </authorList>
    </citation>
    <scope>NUCLEOTIDE SEQUENCE [LARGE SCALE GENOMIC DNA]</scope>
    <source>
        <strain evidence="5 6">MCA 4186</strain>
    </source>
</reference>
<dbReference type="PANTHER" id="PTHR13486">
    <property type="entry name" value="TELOMERE LENGTH AND SILENCING PROTEIN 1 TLS1 FAMILY MEMBER"/>
    <property type="match status" value="1"/>
</dbReference>
<evidence type="ECO:0000256" key="4">
    <source>
        <dbReference type="SAM" id="MobiDB-lite"/>
    </source>
</evidence>
<dbReference type="InterPro" id="IPR010756">
    <property type="entry name" value="Tls1-like"/>
</dbReference>
<dbReference type="Pfam" id="PF07052">
    <property type="entry name" value="Hep_59"/>
    <property type="match status" value="1"/>
</dbReference>
<keyword evidence="6" id="KW-1185">Reference proteome</keyword>
<feature type="compositionally biased region" description="Basic and acidic residues" evidence="4">
    <location>
        <begin position="356"/>
        <end position="369"/>
    </location>
</feature>
<protein>
    <recommendedName>
        <fullName evidence="7">Hepatocellular carcinoma-associated antigen 59-domain-containing protein</fullName>
    </recommendedName>
</protein>
<dbReference type="Proteomes" id="UP000245946">
    <property type="component" value="Unassembled WGS sequence"/>
</dbReference>
<feature type="region of interest" description="Disordered" evidence="4">
    <location>
        <begin position="75"/>
        <end position="139"/>
    </location>
</feature>
<gene>
    <name evidence="5" type="ORF">FA09DRAFT_358057</name>
</gene>
<evidence type="ECO:0000256" key="2">
    <source>
        <dbReference type="ARBA" id="ARBA00007643"/>
    </source>
</evidence>
<dbReference type="STRING" id="58919.A0A316ZK45"/>
<feature type="compositionally biased region" description="Basic and acidic residues" evidence="4">
    <location>
        <begin position="35"/>
        <end position="46"/>
    </location>
</feature>
<comment type="similarity">
    <text evidence="2">Belongs to the TLS1 family.</text>
</comment>
<feature type="compositionally biased region" description="Basic residues" evidence="4">
    <location>
        <begin position="370"/>
        <end position="379"/>
    </location>
</feature>